<dbReference type="PROSITE" id="PS50088">
    <property type="entry name" value="ANK_REPEAT"/>
    <property type="match status" value="2"/>
</dbReference>
<dbReference type="Proteomes" id="UP001529491">
    <property type="component" value="Chromosome"/>
</dbReference>
<evidence type="ECO:0000256" key="2">
    <source>
        <dbReference type="ARBA" id="ARBA00023043"/>
    </source>
</evidence>
<keyword evidence="1" id="KW-0677">Repeat</keyword>
<keyword evidence="2 3" id="KW-0040">ANK repeat</keyword>
<feature type="repeat" description="ANK" evidence="3">
    <location>
        <begin position="129"/>
        <end position="161"/>
    </location>
</feature>
<keyword evidence="5" id="KW-1185">Reference proteome</keyword>
<feature type="repeat" description="ANK" evidence="3">
    <location>
        <begin position="96"/>
        <end position="128"/>
    </location>
</feature>
<dbReference type="PROSITE" id="PS51257">
    <property type="entry name" value="PROKAR_LIPOPROTEIN"/>
    <property type="match status" value="1"/>
</dbReference>
<dbReference type="InterPro" id="IPR002110">
    <property type="entry name" value="Ankyrin_rpt"/>
</dbReference>
<dbReference type="EMBL" id="CP136522">
    <property type="protein sequence ID" value="WOT05869.1"/>
    <property type="molecule type" value="Genomic_DNA"/>
</dbReference>
<dbReference type="SUPFAM" id="SSF48403">
    <property type="entry name" value="Ankyrin repeat"/>
    <property type="match status" value="1"/>
</dbReference>
<dbReference type="SMART" id="SM00248">
    <property type="entry name" value="ANK"/>
    <property type="match status" value="3"/>
</dbReference>
<organism evidence="4 5">
    <name type="scientific">Shewanella youngdeokensis</name>
    <dbReference type="NCBI Taxonomy" id="2999068"/>
    <lineage>
        <taxon>Bacteria</taxon>
        <taxon>Pseudomonadati</taxon>
        <taxon>Pseudomonadota</taxon>
        <taxon>Gammaproteobacteria</taxon>
        <taxon>Alteromonadales</taxon>
        <taxon>Shewanellaceae</taxon>
        <taxon>Shewanella</taxon>
    </lineage>
</organism>
<reference evidence="4 5" key="1">
    <citation type="submission" date="2023-10" db="EMBL/GenBank/DDBJ databases">
        <title>Complete genome sequence of Shewanella sp. DAU334.</title>
        <authorList>
            <person name="Lee Y.-S."/>
            <person name="Jeong H.-R."/>
            <person name="Hwang E.-J."/>
            <person name="Choi Y.-L."/>
            <person name="Kim G.-D."/>
        </authorList>
    </citation>
    <scope>NUCLEOTIDE SEQUENCE [LARGE SCALE GENOMIC DNA]</scope>
    <source>
        <strain evidence="4 5">DAU334</strain>
    </source>
</reference>
<evidence type="ECO:0000313" key="4">
    <source>
        <dbReference type="EMBL" id="WOT05869.1"/>
    </source>
</evidence>
<accession>A0ABZ0JZY2</accession>
<dbReference type="PANTHER" id="PTHR24171:SF8">
    <property type="entry name" value="BRCA1-ASSOCIATED RING DOMAIN PROTEIN 1"/>
    <property type="match status" value="1"/>
</dbReference>
<dbReference type="PANTHER" id="PTHR24171">
    <property type="entry name" value="ANKYRIN REPEAT DOMAIN-CONTAINING PROTEIN 39-RELATED"/>
    <property type="match status" value="1"/>
</dbReference>
<name>A0ABZ0JZY2_9GAMM</name>
<dbReference type="Gene3D" id="1.25.40.20">
    <property type="entry name" value="Ankyrin repeat-containing domain"/>
    <property type="match status" value="1"/>
</dbReference>
<dbReference type="InterPro" id="IPR036770">
    <property type="entry name" value="Ankyrin_rpt-contain_sf"/>
</dbReference>
<evidence type="ECO:0000313" key="5">
    <source>
        <dbReference type="Proteomes" id="UP001529491"/>
    </source>
</evidence>
<dbReference type="RefSeq" id="WP_310470131.1">
    <property type="nucleotide sequence ID" value="NZ_CP136522.1"/>
</dbReference>
<protein>
    <submittedName>
        <fullName evidence="4">Ankyrin repeat domain-containing protein</fullName>
    </submittedName>
</protein>
<evidence type="ECO:0000256" key="3">
    <source>
        <dbReference type="PROSITE-ProRule" id="PRU00023"/>
    </source>
</evidence>
<dbReference type="PROSITE" id="PS50297">
    <property type="entry name" value="ANK_REP_REGION"/>
    <property type="match status" value="1"/>
</dbReference>
<sequence length="200" mass="22304">MRLASYFSVIITILIMSCNAFGSNINNDLLLSIQNGKLKQFEKLLTKGADPNYRDENGDPQYRPVVMEQAAVHKDSMFLLLCLKHGANPDILDGYKSTSVIIEAAKHSRLENVKLLVKYGANLNVQNKNGNTALHTAIAVKNYDIAFFLVSNGASLKIEDKWGYTPIDMLEKFGDAGVKKGSKYHDWYLKFVALVGEKNT</sequence>
<proteinExistence type="predicted"/>
<gene>
    <name evidence="4" type="ORF">RGE70_03290</name>
</gene>
<evidence type="ECO:0000256" key="1">
    <source>
        <dbReference type="ARBA" id="ARBA00022737"/>
    </source>
</evidence>
<dbReference type="Pfam" id="PF12796">
    <property type="entry name" value="Ank_2"/>
    <property type="match status" value="1"/>
</dbReference>